<reference evidence="3" key="2">
    <citation type="submission" date="2017-05" db="UniProtKB">
        <authorList>
            <consortium name="EnsemblMetazoa"/>
        </authorList>
    </citation>
    <scope>IDENTIFICATION</scope>
</reference>
<dbReference type="InterPro" id="IPR015422">
    <property type="entry name" value="PyrdxlP-dep_Trfase_small"/>
</dbReference>
<dbReference type="Gene3D" id="3.90.1150.10">
    <property type="entry name" value="Aspartate Aminotransferase, domain 1"/>
    <property type="match status" value="1"/>
</dbReference>
<dbReference type="SUPFAM" id="SSF53383">
    <property type="entry name" value="PLP-dependent transferases"/>
    <property type="match status" value="1"/>
</dbReference>
<keyword evidence="4" id="KW-1185">Reference proteome</keyword>
<dbReference type="KEGG" id="aqu:100634704"/>
<evidence type="ECO:0000313" key="4">
    <source>
        <dbReference type="Proteomes" id="UP000007879"/>
    </source>
</evidence>
<dbReference type="eggNOG" id="KOG1549">
    <property type="taxonomic scope" value="Eukaryota"/>
</dbReference>
<sequence length="404" mass="45406">MAETGGLFGAEIRDEFQLSKELVHLNHGSFGSVPRSVYEARLERMKELEICPDDWFRYNFVPLVKKGSETVSKLIGSSSSENVVFVENATGGVTAALRSLGLKMQPKAGLLVTGLSYEAIRHTAHKVCEIEGHFVLHTINLDPPYKDKFEVVQRYRDYLSSHSDIHVAIVDHITSPSTLLLPVKEIVSVCHEFGVAVIIDGAHAPGQVEINVEDINAEFYTGNLHKWFFCPRGCAFLHVRSDQKDIIRPVIASSFYHKGFPEEFLTQGTRDNTPFTVVPQAMSFYERLGGIAGIHAYCVPLLKWAADMMSERLGEPLIAAPSDMVPPYMRVVRFPEILQGDRTKAHGIKAQTILRYQYNTTACIDVITGELWLRLSCAVYNKREDYERLAEALLDLKNHPEKLD</sequence>
<evidence type="ECO:0000259" key="2">
    <source>
        <dbReference type="Pfam" id="PF00266"/>
    </source>
</evidence>
<dbReference type="AlphaFoldDB" id="A0A1X7TUC0"/>
<dbReference type="OrthoDB" id="5978656at2759"/>
<keyword evidence="1" id="KW-0663">Pyridoxal phosphate</keyword>
<accession>A0A1X7TUC0</accession>
<dbReference type="PANTHER" id="PTHR43092:SF4">
    <property type="entry name" value="AMINOTRANSFERASE CLASS V DOMAIN-CONTAINING PROTEIN"/>
    <property type="match status" value="1"/>
</dbReference>
<feature type="domain" description="Aminotransferase class V" evidence="2">
    <location>
        <begin position="64"/>
        <end position="255"/>
    </location>
</feature>
<evidence type="ECO:0000313" key="3">
    <source>
        <dbReference type="EnsemblMetazoa" id="Aqu2.1.18497_001"/>
    </source>
</evidence>
<dbReference type="InterPro" id="IPR000192">
    <property type="entry name" value="Aminotrans_V_dom"/>
</dbReference>
<proteinExistence type="predicted"/>
<dbReference type="EnsemblMetazoa" id="XM_003389775.2">
    <property type="protein sequence ID" value="XP_003389823.1"/>
    <property type="gene ID" value="LOC100634704"/>
</dbReference>
<dbReference type="OMA" id="WAFESEF"/>
<dbReference type="Proteomes" id="UP000007879">
    <property type="component" value="Unassembled WGS sequence"/>
</dbReference>
<evidence type="ECO:0000256" key="1">
    <source>
        <dbReference type="ARBA" id="ARBA00022898"/>
    </source>
</evidence>
<protein>
    <recommendedName>
        <fullName evidence="2">Aminotransferase class V domain-containing protein</fullName>
    </recommendedName>
</protein>
<name>A0A1X7TUC0_AMPQE</name>
<dbReference type="InterPro" id="IPR015421">
    <property type="entry name" value="PyrdxlP-dep_Trfase_major"/>
</dbReference>
<dbReference type="EnsemblMetazoa" id="Aqu2.1.18497_001">
    <property type="protein sequence ID" value="Aqu2.1.18497_001"/>
    <property type="gene ID" value="Aqu2.1.18497"/>
</dbReference>
<dbReference type="STRING" id="400682.A0A1X7TUC0"/>
<dbReference type="InParanoid" id="A0A1X7TUC0"/>
<dbReference type="PANTHER" id="PTHR43092">
    <property type="entry name" value="L-CYSTEINE DESULFHYDRASE"/>
    <property type="match status" value="1"/>
</dbReference>
<organism evidence="3">
    <name type="scientific">Amphimedon queenslandica</name>
    <name type="common">Sponge</name>
    <dbReference type="NCBI Taxonomy" id="400682"/>
    <lineage>
        <taxon>Eukaryota</taxon>
        <taxon>Metazoa</taxon>
        <taxon>Porifera</taxon>
        <taxon>Demospongiae</taxon>
        <taxon>Heteroscleromorpha</taxon>
        <taxon>Haplosclerida</taxon>
        <taxon>Niphatidae</taxon>
        <taxon>Amphimedon</taxon>
    </lineage>
</organism>
<reference evidence="4" key="1">
    <citation type="journal article" date="2010" name="Nature">
        <title>The Amphimedon queenslandica genome and the evolution of animal complexity.</title>
        <authorList>
            <person name="Srivastava M."/>
            <person name="Simakov O."/>
            <person name="Chapman J."/>
            <person name="Fahey B."/>
            <person name="Gauthier M.E."/>
            <person name="Mitros T."/>
            <person name="Richards G.S."/>
            <person name="Conaco C."/>
            <person name="Dacre M."/>
            <person name="Hellsten U."/>
            <person name="Larroux C."/>
            <person name="Putnam N.H."/>
            <person name="Stanke M."/>
            <person name="Adamska M."/>
            <person name="Darling A."/>
            <person name="Degnan S.M."/>
            <person name="Oakley T.H."/>
            <person name="Plachetzki D.C."/>
            <person name="Zhai Y."/>
            <person name="Adamski M."/>
            <person name="Calcino A."/>
            <person name="Cummins S.F."/>
            <person name="Goodstein D.M."/>
            <person name="Harris C."/>
            <person name="Jackson D.J."/>
            <person name="Leys S.P."/>
            <person name="Shu S."/>
            <person name="Woodcroft B.J."/>
            <person name="Vervoort M."/>
            <person name="Kosik K.S."/>
            <person name="Manning G."/>
            <person name="Degnan B.M."/>
            <person name="Rokhsar D.S."/>
        </authorList>
    </citation>
    <scope>NUCLEOTIDE SEQUENCE [LARGE SCALE GENOMIC DNA]</scope>
</reference>
<gene>
    <name evidence="3" type="primary">100634704</name>
</gene>
<dbReference type="InterPro" id="IPR015424">
    <property type="entry name" value="PyrdxlP-dep_Trfase"/>
</dbReference>
<dbReference type="Gene3D" id="3.40.640.10">
    <property type="entry name" value="Type I PLP-dependent aspartate aminotransferase-like (Major domain)"/>
    <property type="match status" value="1"/>
</dbReference>
<dbReference type="Pfam" id="PF00266">
    <property type="entry name" value="Aminotran_5"/>
    <property type="match status" value="1"/>
</dbReference>